<dbReference type="Gene3D" id="3.40.630.30">
    <property type="match status" value="1"/>
</dbReference>
<dbReference type="CDD" id="cd04301">
    <property type="entry name" value="NAT_SF"/>
    <property type="match status" value="1"/>
</dbReference>
<keyword evidence="5" id="KW-1185">Reference proteome</keyword>
<dbReference type="EMBL" id="LYRP01000012">
    <property type="protein sequence ID" value="OAT77199.1"/>
    <property type="molecule type" value="Genomic_DNA"/>
</dbReference>
<dbReference type="PANTHER" id="PTHR43072">
    <property type="entry name" value="N-ACETYLTRANSFERASE"/>
    <property type="match status" value="1"/>
</dbReference>
<comment type="caution">
    <text evidence="4">The sequence shown here is derived from an EMBL/GenBank/DDBJ whole genome shotgun (WGS) entry which is preliminary data.</text>
</comment>
<feature type="domain" description="N-acetyltransferase" evidence="3">
    <location>
        <begin position="4"/>
        <end position="164"/>
    </location>
</feature>
<dbReference type="SUPFAM" id="SSF55729">
    <property type="entry name" value="Acyl-CoA N-acyltransferases (Nat)"/>
    <property type="match status" value="1"/>
</dbReference>
<evidence type="ECO:0000313" key="4">
    <source>
        <dbReference type="EMBL" id="OAT77199.1"/>
    </source>
</evidence>
<keyword evidence="1 4" id="KW-0808">Transferase</keyword>
<dbReference type="InterPro" id="IPR016181">
    <property type="entry name" value="Acyl_CoA_acyltransferase"/>
</dbReference>
<dbReference type="RefSeq" id="WP_064597890.1">
    <property type="nucleotide sequence ID" value="NZ_CP134782.1"/>
</dbReference>
<accession>A0A1B7L465</accession>
<evidence type="ECO:0000256" key="2">
    <source>
        <dbReference type="ARBA" id="ARBA00023315"/>
    </source>
</evidence>
<dbReference type="PANTHER" id="PTHR43072:SF51">
    <property type="entry name" value="ABC SUPERFAMILY TRANSPORT PROTEIN"/>
    <property type="match status" value="1"/>
</dbReference>
<dbReference type="AlphaFoldDB" id="A0A1B7L465"/>
<sequence>MNGPEIRQAEPTDVAALLGIYRQPEVYENLLQLPHPSTAYWLERITHPQPGQRHLVALVDNQVVGHMGLTVNPNPRRSHVATLGLCVDPGFRQQGIGRALMQEAVGLCDNWLRVTRIELTVFADNQPAIRAYQRVGFEQEGRAKNFGLRNGIYVDALFMARNKPA</sequence>
<reference evidence="5" key="1">
    <citation type="submission" date="2016-05" db="EMBL/GenBank/DDBJ databases">
        <authorList>
            <person name="Behera P."/>
            <person name="Vaishampayan P."/>
            <person name="Singh N."/>
            <person name="Raina V."/>
            <person name="Suar M."/>
            <person name="Pattnaik A."/>
            <person name="Rastogi G."/>
        </authorList>
    </citation>
    <scope>NUCLEOTIDE SEQUENCE [LARGE SCALE GENOMIC DNA]</scope>
    <source>
        <strain evidence="5">MP23</strain>
    </source>
</reference>
<dbReference type="InterPro" id="IPR000182">
    <property type="entry name" value="GNAT_dom"/>
</dbReference>
<proteinExistence type="predicted"/>
<protein>
    <submittedName>
        <fullName evidence="4">Acetyltransferase</fullName>
    </submittedName>
</protein>
<dbReference type="STRING" id="1691903.A9B99_07800"/>
<organism evidence="4 5">
    <name type="scientific">Mangrovibacter phragmitis</name>
    <dbReference type="NCBI Taxonomy" id="1691903"/>
    <lineage>
        <taxon>Bacteria</taxon>
        <taxon>Pseudomonadati</taxon>
        <taxon>Pseudomonadota</taxon>
        <taxon>Gammaproteobacteria</taxon>
        <taxon>Enterobacterales</taxon>
        <taxon>Enterobacteriaceae</taxon>
        <taxon>Mangrovibacter</taxon>
    </lineage>
</organism>
<evidence type="ECO:0000259" key="3">
    <source>
        <dbReference type="PROSITE" id="PS51186"/>
    </source>
</evidence>
<dbReference type="PROSITE" id="PS51186">
    <property type="entry name" value="GNAT"/>
    <property type="match status" value="1"/>
</dbReference>
<keyword evidence="2" id="KW-0012">Acyltransferase</keyword>
<name>A0A1B7L465_9ENTR</name>
<gene>
    <name evidence="4" type="ORF">A9B99_07800</name>
</gene>
<dbReference type="GO" id="GO:0016747">
    <property type="term" value="F:acyltransferase activity, transferring groups other than amino-acyl groups"/>
    <property type="evidence" value="ECO:0007669"/>
    <property type="project" value="InterPro"/>
</dbReference>
<evidence type="ECO:0000256" key="1">
    <source>
        <dbReference type="ARBA" id="ARBA00022679"/>
    </source>
</evidence>
<evidence type="ECO:0000313" key="5">
    <source>
        <dbReference type="Proteomes" id="UP000078225"/>
    </source>
</evidence>
<dbReference type="OrthoDB" id="336415at2"/>
<dbReference type="Pfam" id="PF00583">
    <property type="entry name" value="Acetyltransf_1"/>
    <property type="match status" value="1"/>
</dbReference>
<dbReference type="Proteomes" id="UP000078225">
    <property type="component" value="Unassembled WGS sequence"/>
</dbReference>